<dbReference type="OrthoDB" id="7865808at2"/>
<organism evidence="1 2">
    <name type="scientific">Salipiger mucosus DSM 16094</name>
    <dbReference type="NCBI Taxonomy" id="1123237"/>
    <lineage>
        <taxon>Bacteria</taxon>
        <taxon>Pseudomonadati</taxon>
        <taxon>Pseudomonadota</taxon>
        <taxon>Alphaproteobacteria</taxon>
        <taxon>Rhodobacterales</taxon>
        <taxon>Roseobacteraceae</taxon>
        <taxon>Salipiger</taxon>
    </lineage>
</organism>
<evidence type="ECO:0008006" key="3">
    <source>
        <dbReference type="Google" id="ProtNLM"/>
    </source>
</evidence>
<proteinExistence type="predicted"/>
<keyword evidence="2" id="KW-1185">Reference proteome</keyword>
<comment type="caution">
    <text evidence="1">The sequence shown here is derived from an EMBL/GenBank/DDBJ whole genome shotgun (WGS) entry which is preliminary data.</text>
</comment>
<name>S9RVX1_9RHOB</name>
<evidence type="ECO:0000313" key="2">
    <source>
        <dbReference type="Proteomes" id="UP000015347"/>
    </source>
</evidence>
<dbReference type="Proteomes" id="UP000015347">
    <property type="component" value="Unassembled WGS sequence"/>
</dbReference>
<dbReference type="EMBL" id="APVH01000041">
    <property type="protein sequence ID" value="EPX78119.1"/>
    <property type="molecule type" value="Genomic_DNA"/>
</dbReference>
<dbReference type="eggNOG" id="ENOG5033INM">
    <property type="taxonomic scope" value="Bacteria"/>
</dbReference>
<dbReference type="HOGENOM" id="CLU_2685539_0_0_5"/>
<evidence type="ECO:0000313" key="1">
    <source>
        <dbReference type="EMBL" id="EPX78119.1"/>
    </source>
</evidence>
<accession>S9RVX1</accession>
<dbReference type="AlphaFoldDB" id="S9RVX1"/>
<gene>
    <name evidence="1" type="ORF">Salmuc_04466</name>
</gene>
<dbReference type="RefSeq" id="WP_020042282.1">
    <property type="nucleotide sequence ID" value="NZ_KE557280.1"/>
</dbReference>
<protein>
    <recommendedName>
        <fullName evidence="3">Helix-turn-helix domain-containing protein</fullName>
    </recommendedName>
</protein>
<reference evidence="2" key="1">
    <citation type="journal article" date="2014" name="Stand. Genomic Sci.">
        <title>Genome sequence of the exopolysaccharide-producing Salipiger mucosus type strain (DSM 16094(T)), a moderately halophilic member of the Roseobacter clade.</title>
        <authorList>
            <person name="Riedel T."/>
            <person name="Spring S."/>
            <person name="Fiebig A."/>
            <person name="Petersen J."/>
            <person name="Kyrpides N.C."/>
            <person name="Goker M."/>
            <person name="Klenk H.P."/>
        </authorList>
    </citation>
    <scope>NUCLEOTIDE SEQUENCE [LARGE SCALE GENOMIC DNA]</scope>
    <source>
        <strain evidence="2">DSM 16094</strain>
    </source>
</reference>
<sequence length="79" mass="8957">MNAASLKSARLQRVLTVLSDGKPHSTWSIMRRAKVCAVNSCIAELRCLGARIDCETRLEGPERERRFYYTMKKGPRTDG</sequence>